<feature type="compositionally biased region" description="Polar residues" evidence="1">
    <location>
        <begin position="1041"/>
        <end position="1055"/>
    </location>
</feature>
<feature type="compositionally biased region" description="Low complexity" evidence="1">
    <location>
        <begin position="721"/>
        <end position="742"/>
    </location>
</feature>
<dbReference type="EMBL" id="HE796866">
    <property type="protein sequence ID" value="CCL98011.1"/>
    <property type="molecule type" value="Genomic_DNA"/>
</dbReference>
<feature type="compositionally biased region" description="Low complexity" evidence="1">
    <location>
        <begin position="868"/>
        <end position="903"/>
    </location>
</feature>
<feature type="compositionally biased region" description="Low complexity" evidence="1">
    <location>
        <begin position="10"/>
        <end position="33"/>
    </location>
</feature>
<feature type="region of interest" description="Disordered" evidence="1">
    <location>
        <begin position="566"/>
        <end position="1089"/>
    </location>
</feature>
<keyword evidence="2" id="KW-1133">Transmembrane helix</keyword>
<feature type="compositionally biased region" description="Low complexity" evidence="1">
    <location>
        <begin position="930"/>
        <end position="941"/>
    </location>
</feature>
<keyword evidence="2" id="KW-0472">Membrane</keyword>
<feature type="compositionally biased region" description="Low complexity" evidence="1">
    <location>
        <begin position="762"/>
        <end position="780"/>
    </location>
</feature>
<evidence type="ECO:0000313" key="4">
    <source>
        <dbReference type="Proteomes" id="UP000006352"/>
    </source>
</evidence>
<accession>J7SBP7</accession>
<evidence type="ECO:0000256" key="1">
    <source>
        <dbReference type="SAM" id="MobiDB-lite"/>
    </source>
</evidence>
<keyword evidence="2" id="KW-0812">Transmembrane</keyword>
<dbReference type="RefSeq" id="XP_012177294.1">
    <property type="nucleotide sequence ID" value="XM_012321904.1"/>
</dbReference>
<dbReference type="OrthoDB" id="2575061at2759"/>
<feature type="compositionally biased region" description="Low complexity" evidence="1">
    <location>
        <begin position="683"/>
        <end position="699"/>
    </location>
</feature>
<feature type="compositionally biased region" description="Acidic residues" evidence="1">
    <location>
        <begin position="823"/>
        <end position="833"/>
    </location>
</feature>
<evidence type="ECO:0000313" key="3">
    <source>
        <dbReference type="EMBL" id="CCL98011.1"/>
    </source>
</evidence>
<reference evidence="3 4" key="1">
    <citation type="journal article" date="2012" name="Appl. Environ. Microbiol.">
        <title>Short-read sequencing for genomic analysis of the brown rot fungus Fibroporia radiculosa.</title>
        <authorList>
            <person name="Tang J.D."/>
            <person name="Perkins A.D."/>
            <person name="Sonstegard T.S."/>
            <person name="Schroeder S.G."/>
            <person name="Burgess S.C."/>
            <person name="Diehl S.V."/>
        </authorList>
    </citation>
    <scope>NUCLEOTIDE SEQUENCE [LARGE SCALE GENOMIC DNA]</scope>
    <source>
        <strain evidence="3 4">TFFH 294</strain>
    </source>
</reference>
<feature type="compositionally biased region" description="Basic residues" evidence="1">
    <location>
        <begin position="854"/>
        <end position="867"/>
    </location>
</feature>
<gene>
    <name evidence="3" type="ORF">FIBRA_00004</name>
</gene>
<dbReference type="STRING" id="599839.J7SBP7"/>
<evidence type="ECO:0000256" key="2">
    <source>
        <dbReference type="SAM" id="Phobius"/>
    </source>
</evidence>
<feature type="compositionally biased region" description="Acidic residues" evidence="1">
    <location>
        <begin position="617"/>
        <end position="640"/>
    </location>
</feature>
<keyword evidence="4" id="KW-1185">Reference proteome</keyword>
<feature type="compositionally biased region" description="Basic and acidic residues" evidence="1">
    <location>
        <begin position="954"/>
        <end position="970"/>
    </location>
</feature>
<name>J7SBP7_9APHY</name>
<sequence>MSRQYDSTVPSSEDPSPRSTTTRSSSRPRPDSTAPNQEASVVSVRPSPSPHSPLGVSSSSEGYPSWLPKRPPPPAPRSTLQSSVAGMFTEAGPSSEPFIGGRKPTPRSVRIVSLQDSSQAEKESRTRQPTEQSRAFSGPSHARVWSRATSAGLTPTLLSSGLGAPFPRPKFRSTGLHPEILRSPSWKKRLLFLLFPLFVLFHIPLQTFFDFNAVFILILVAKYPNPVAPGVPGSGRNWALGAAAYVACWFTWIFVVFIVYELIYSFYRRWRVKRPLMFPIYLSSPAFNFVSMSSYTNFCFMYHIRLSAFTGEHGALRDGLAETAFYYSQNWPTVALLLPRAALSLALLLEFWTAQPGAIALTDAGISPRDGTFFRASDGTLTNYARGVLIANAAWTAWRILVLLLSMIGLWISSGQGCAGLCGPRYRWEEEDVEKTLVAVGDNISDMDALPWSWKECTLLRVKDAHDFCLTIKVRRSSPGVNKGADSREPSVPIEGMERVFAAVGLPSGYHPARRGILSGELFESPLVPDEGNEGEVEVEVEKVVESKSAPELLDVEQPPAVIRSREKLGAGPSGPLMQLPYPFTGYGAQVSSEESVPFPPSPDPEEEREVPIQSAGEDEEEEEEEEEEDEEEEAEESEERSDRRTSGSMSSLGRPIVSRYPFQFRRPTRGSASSASHMSPGTHSTPHSTQSRSTQSHSVMSQSTYLSRSTQSTGNRESSDSPMSNGSSNAPSPLSSSFSGSVIPMPPRHPQVHRRARAGTVPAVPSSPGSPSPNNYPAGRPRARTRTQSVVTESSMTFGPVPPPVFDSDADLGHDDSLMDVPEAEGSIEEAEQHDSVGLLSAGPSPRTSLANLRRRGSGVSHRRAQGSRSRSTTGSGSRSNSRSRTNSSTSRSESARSRAQSLIQSIGAASRSSVDLVRSRANSMVRLSDSPFDSSASDAVLSSPENHTFGHPLRDQWRAEEAEQRAKESAASLDVPPLEPVPEISVIEGSPRLRPMPSTLSADAPSTHAPSERLSEHSTLMEATERIGVPIPGRLPVASDSQPDISTANQSYVTAPATIEGRTDSSRETPSSWGGMEQYPGGALRPV</sequence>
<feature type="region of interest" description="Disordered" evidence="1">
    <location>
        <begin position="1"/>
        <end position="142"/>
    </location>
</feature>
<feature type="transmembrane region" description="Helical" evidence="2">
    <location>
        <begin position="238"/>
        <end position="267"/>
    </location>
</feature>
<dbReference type="AlphaFoldDB" id="J7SBP7"/>
<feature type="compositionally biased region" description="Polar residues" evidence="1">
    <location>
        <begin position="787"/>
        <end position="798"/>
    </location>
</feature>
<protein>
    <submittedName>
        <fullName evidence="3">Uncharacterized protein</fullName>
    </submittedName>
</protein>
<dbReference type="InParanoid" id="J7SBP7"/>
<feature type="compositionally biased region" description="Polar residues" evidence="1">
    <location>
        <begin position="700"/>
        <end position="717"/>
    </location>
</feature>
<dbReference type="Proteomes" id="UP000006352">
    <property type="component" value="Unassembled WGS sequence"/>
</dbReference>
<feature type="compositionally biased region" description="Polar residues" evidence="1">
    <location>
        <begin position="671"/>
        <end position="682"/>
    </location>
</feature>
<feature type="compositionally biased region" description="Low complexity" evidence="1">
    <location>
        <begin position="40"/>
        <end position="68"/>
    </location>
</feature>
<feature type="transmembrane region" description="Helical" evidence="2">
    <location>
        <begin position="190"/>
        <end position="218"/>
    </location>
</feature>
<organism evidence="3 4">
    <name type="scientific">Fibroporia radiculosa</name>
    <dbReference type="NCBI Taxonomy" id="599839"/>
    <lineage>
        <taxon>Eukaryota</taxon>
        <taxon>Fungi</taxon>
        <taxon>Dikarya</taxon>
        <taxon>Basidiomycota</taxon>
        <taxon>Agaricomycotina</taxon>
        <taxon>Agaricomycetes</taxon>
        <taxon>Polyporales</taxon>
        <taxon>Fibroporiaceae</taxon>
        <taxon>Fibroporia</taxon>
    </lineage>
</organism>
<proteinExistence type="predicted"/>
<dbReference type="HOGENOM" id="CLU_003972_0_0_1"/>
<dbReference type="GeneID" id="24092922"/>
<feature type="compositionally biased region" description="Basic and acidic residues" evidence="1">
    <location>
        <begin position="119"/>
        <end position="128"/>
    </location>
</feature>